<keyword evidence="1" id="KW-0472">Membrane</keyword>
<evidence type="ECO:0000313" key="3">
    <source>
        <dbReference type="Proteomes" id="UP000261174"/>
    </source>
</evidence>
<dbReference type="AlphaFoldDB" id="A0A3E1NS92"/>
<evidence type="ECO:0000313" key="2">
    <source>
        <dbReference type="EMBL" id="RFM30790.1"/>
    </source>
</evidence>
<reference evidence="2 3" key="1">
    <citation type="submission" date="2018-08" db="EMBL/GenBank/DDBJ databases">
        <title>Chitinophaga sp. K20C18050901, a novel bacterium isolated from forest soil.</title>
        <authorList>
            <person name="Wang C."/>
        </authorList>
    </citation>
    <scope>NUCLEOTIDE SEQUENCE [LARGE SCALE GENOMIC DNA]</scope>
    <source>
        <strain evidence="2 3">K20C18050901</strain>
    </source>
</reference>
<proteinExistence type="predicted"/>
<feature type="transmembrane region" description="Helical" evidence="1">
    <location>
        <begin position="12"/>
        <end position="36"/>
    </location>
</feature>
<evidence type="ECO:0000256" key="1">
    <source>
        <dbReference type="SAM" id="Phobius"/>
    </source>
</evidence>
<keyword evidence="3" id="KW-1185">Reference proteome</keyword>
<accession>A0A3E1NS92</accession>
<keyword evidence="1" id="KW-1133">Transmembrane helix</keyword>
<dbReference type="Proteomes" id="UP000261174">
    <property type="component" value="Unassembled WGS sequence"/>
</dbReference>
<dbReference type="EMBL" id="QTJV01000019">
    <property type="protein sequence ID" value="RFM30790.1"/>
    <property type="molecule type" value="Genomic_DNA"/>
</dbReference>
<gene>
    <name evidence="2" type="ORF">DXN04_32270</name>
</gene>
<feature type="transmembrane region" description="Helical" evidence="1">
    <location>
        <begin position="48"/>
        <end position="66"/>
    </location>
</feature>
<name>A0A3E1NS92_9BACT</name>
<keyword evidence="1" id="KW-0812">Transmembrane</keyword>
<protein>
    <submittedName>
        <fullName evidence="2">Uncharacterized protein</fullName>
    </submittedName>
</protein>
<dbReference type="RefSeq" id="WP_116857549.1">
    <property type="nucleotide sequence ID" value="NZ_QTJV01000019.1"/>
</dbReference>
<organism evidence="2 3">
    <name type="scientific">Chitinophaga silvisoli</name>
    <dbReference type="NCBI Taxonomy" id="2291814"/>
    <lineage>
        <taxon>Bacteria</taxon>
        <taxon>Pseudomonadati</taxon>
        <taxon>Bacteroidota</taxon>
        <taxon>Chitinophagia</taxon>
        <taxon>Chitinophagales</taxon>
        <taxon>Chitinophagaceae</taxon>
        <taxon>Chitinophaga</taxon>
    </lineage>
</organism>
<sequence length="183" mass="20730">MNPSLYQHKKPITALATFLGVLFGISLLISIPLIFWTLTLYWNTLIDGYRLLLLAVGIGFSVTIIFRKKIDLSSEKHDLPDRVKLLLFCVCNSFSLGTIIIFFILWSNQAFGGRSQVSMKLPAVSFGYTRGHRNSAPVPYVDVVYKHKTVSKLYPRYADVEHVDSMSVRVIDGWLGFEVVQVE</sequence>
<dbReference type="OrthoDB" id="9830550at2"/>
<comment type="caution">
    <text evidence="2">The sequence shown here is derived from an EMBL/GenBank/DDBJ whole genome shotgun (WGS) entry which is preliminary data.</text>
</comment>
<feature type="transmembrane region" description="Helical" evidence="1">
    <location>
        <begin position="86"/>
        <end position="106"/>
    </location>
</feature>